<dbReference type="AlphaFoldDB" id="A0A809RG94"/>
<accession>A0A809RG94</accession>
<comment type="catalytic activity">
    <reaction evidence="1">
        <text>an N-acyl-D-glucosamine 6-phosphate = an N-acyl-D-mannosamine 6-phosphate</text>
        <dbReference type="Rhea" id="RHEA:23932"/>
        <dbReference type="ChEBI" id="CHEBI:57599"/>
        <dbReference type="ChEBI" id="CHEBI:57666"/>
        <dbReference type="EC" id="5.1.3.9"/>
    </reaction>
</comment>
<evidence type="ECO:0000256" key="3">
    <source>
        <dbReference type="ARBA" id="ARBA00005081"/>
    </source>
</evidence>
<dbReference type="InterPro" id="IPR043129">
    <property type="entry name" value="ATPase_NBD"/>
</dbReference>
<dbReference type="InterPro" id="IPR013785">
    <property type="entry name" value="Aldolase_TIM"/>
</dbReference>
<evidence type="ECO:0000256" key="2">
    <source>
        <dbReference type="ARBA" id="ARBA00002147"/>
    </source>
</evidence>
<comment type="pathway">
    <text evidence="3">Amino-sugar metabolism; N-acetylneuraminate degradation; D-fructose 6-phosphate from N-acetylneuraminate: step 3/5.</text>
</comment>
<dbReference type="UniPathway" id="UPA00629">
    <property type="reaction ID" value="UER00682"/>
</dbReference>
<comment type="similarity">
    <text evidence="5">Belongs to the NanE family.</text>
</comment>
<dbReference type="PANTHER" id="PTHR36204">
    <property type="entry name" value="N-ACETYLMANNOSAMINE-6-PHOSPHATE 2-EPIMERASE-RELATED"/>
    <property type="match status" value="1"/>
</dbReference>
<reference evidence="9" key="1">
    <citation type="journal article" name="DNA Res.">
        <title>The physiological potential of anammox bacteria as revealed by their core genome structure.</title>
        <authorList>
            <person name="Okubo T."/>
            <person name="Toyoda A."/>
            <person name="Fukuhara K."/>
            <person name="Uchiyama I."/>
            <person name="Harigaya Y."/>
            <person name="Kuroiwa M."/>
            <person name="Suzuki T."/>
            <person name="Murakami Y."/>
            <person name="Suwa Y."/>
            <person name="Takami H."/>
        </authorList>
    </citation>
    <scope>NUCLEOTIDE SEQUENCE</scope>
    <source>
        <strain evidence="9">317325-2</strain>
    </source>
</reference>
<evidence type="ECO:0000256" key="8">
    <source>
        <dbReference type="ARBA" id="ARBA00023277"/>
    </source>
</evidence>
<comment type="function">
    <text evidence="2">Converts N-acetylmannosamine-6-phosphate (ManNAc-6-P) to N-acetylglucosamine-6-phosphate (GlcNAc-6-P).</text>
</comment>
<dbReference type="GO" id="GO:0005829">
    <property type="term" value="C:cytosol"/>
    <property type="evidence" value="ECO:0007669"/>
    <property type="project" value="TreeGrafter"/>
</dbReference>
<dbReference type="EC" id="5.1.3.9" evidence="6"/>
<dbReference type="GO" id="GO:0047465">
    <property type="term" value="F:N-acylglucosamine-6-phosphate 2-epimerase activity"/>
    <property type="evidence" value="ECO:0007669"/>
    <property type="project" value="UniProtKB-EC"/>
</dbReference>
<dbReference type="NCBIfam" id="NF002231">
    <property type="entry name" value="PRK01130.1"/>
    <property type="match status" value="1"/>
</dbReference>
<dbReference type="SUPFAM" id="SSF51366">
    <property type="entry name" value="Ribulose-phoshate binding barrel"/>
    <property type="match status" value="1"/>
</dbReference>
<dbReference type="Gene3D" id="3.20.20.70">
    <property type="entry name" value="Aldolase class I"/>
    <property type="match status" value="1"/>
</dbReference>
<dbReference type="EMBL" id="AP021858">
    <property type="protein sequence ID" value="BBO23485.1"/>
    <property type="molecule type" value="Genomic_DNA"/>
</dbReference>
<dbReference type="Pfam" id="PF00480">
    <property type="entry name" value="ROK"/>
    <property type="match status" value="1"/>
</dbReference>
<dbReference type="InterPro" id="IPR000600">
    <property type="entry name" value="ROK"/>
</dbReference>
<evidence type="ECO:0000256" key="1">
    <source>
        <dbReference type="ARBA" id="ARBA00000056"/>
    </source>
</evidence>
<dbReference type="GO" id="GO:0006053">
    <property type="term" value="P:N-acetylmannosamine catabolic process"/>
    <property type="evidence" value="ECO:0007669"/>
    <property type="project" value="TreeGrafter"/>
</dbReference>
<dbReference type="PANTHER" id="PTHR36204:SF1">
    <property type="entry name" value="N-ACETYLMANNOSAMINE-6-PHOSPHATE 2-EPIMERASE-RELATED"/>
    <property type="match status" value="1"/>
</dbReference>
<gene>
    <name evidence="9" type="ORF">NPRO_10800</name>
</gene>
<dbReference type="InterPro" id="IPR007260">
    <property type="entry name" value="NanE"/>
</dbReference>
<keyword evidence="7" id="KW-0413">Isomerase</keyword>
<dbReference type="GO" id="GO:0019262">
    <property type="term" value="P:N-acetylneuraminate catabolic process"/>
    <property type="evidence" value="ECO:0007669"/>
    <property type="project" value="UniProtKB-UniPathway"/>
</dbReference>
<dbReference type="Gene3D" id="3.30.420.40">
    <property type="match status" value="2"/>
</dbReference>
<organism evidence="9 10">
    <name type="scientific">Candidatus Nitrosymbiomonas proteolyticus</name>
    <dbReference type="NCBI Taxonomy" id="2608984"/>
    <lineage>
        <taxon>Bacteria</taxon>
        <taxon>Bacillati</taxon>
        <taxon>Armatimonadota</taxon>
        <taxon>Armatimonadota incertae sedis</taxon>
        <taxon>Candidatus Nitrosymbiomonas</taxon>
    </lineage>
</organism>
<sequence>MNLTSILKLLGECPLVVSVQAPEGSPLRDDSTLVRLALASANEGVRLLRAEGPSSLQAIARSTGLPVMGLIKRTYEGSPVYITPTLAEVEEVLSAGCRVVAVDGTGRPRPREESLSDLVRVIHQAGAIAVGDCDTLDSIRHAVECGVDLVSTTLAGYTAPGTPRGPDIELVRRAVREFAVPVLAEGRFQEPWEVQAALRSGAAGVVIGGAINDPVKQTKRILGALPFQGGRVGAVDLGGTWLRCGLFTSGWELLESDRAPTPPDPQERLIWIRSRLEDWGVVRAGVSSGGVIDPQGGRVARAKDIIPRHVGSEFSQATLGVPTLAANDGHASAYAHACLPENAGRRVATLALGTGVGFGLVERGNLWRGPSGEPPGFNDVEFRQGRTYEDVLGGASRAAGSEGDAGEVEAAFDSLVELCQRLFLPDRIYVCGSVGLAMSRESPAVRSPFGEFAGLYGAAALALYTPTDWSVN</sequence>
<evidence type="ECO:0000256" key="7">
    <source>
        <dbReference type="ARBA" id="ARBA00023235"/>
    </source>
</evidence>
<comment type="similarity">
    <text evidence="4">Belongs to the ROK (NagC/XylR) family.</text>
</comment>
<name>A0A809RG94_9BACT</name>
<evidence type="ECO:0000256" key="5">
    <source>
        <dbReference type="ARBA" id="ARBA00007439"/>
    </source>
</evidence>
<evidence type="ECO:0000313" key="10">
    <source>
        <dbReference type="Proteomes" id="UP000662873"/>
    </source>
</evidence>
<keyword evidence="8" id="KW-0119">Carbohydrate metabolism</keyword>
<dbReference type="Pfam" id="PF04131">
    <property type="entry name" value="NanE"/>
    <property type="match status" value="1"/>
</dbReference>
<proteinExistence type="inferred from homology"/>
<evidence type="ECO:0000256" key="4">
    <source>
        <dbReference type="ARBA" id="ARBA00006479"/>
    </source>
</evidence>
<dbReference type="KEGG" id="npy:NPRO_10800"/>
<dbReference type="Proteomes" id="UP000662873">
    <property type="component" value="Chromosome"/>
</dbReference>
<protein>
    <recommendedName>
        <fullName evidence="6">N-acylglucosamine-6-phosphate 2-epimerase</fullName>
        <ecNumber evidence="6">5.1.3.9</ecNumber>
    </recommendedName>
</protein>
<evidence type="ECO:0000313" key="9">
    <source>
        <dbReference type="EMBL" id="BBO23485.1"/>
    </source>
</evidence>
<dbReference type="SUPFAM" id="SSF53067">
    <property type="entry name" value="Actin-like ATPase domain"/>
    <property type="match status" value="1"/>
</dbReference>
<dbReference type="InterPro" id="IPR011060">
    <property type="entry name" value="RibuloseP-bd_barrel"/>
</dbReference>
<evidence type="ECO:0000256" key="6">
    <source>
        <dbReference type="ARBA" id="ARBA00013180"/>
    </source>
</evidence>